<reference evidence="5 6" key="1">
    <citation type="submission" date="2016-10" db="EMBL/GenBank/DDBJ databases">
        <authorList>
            <person name="de Groot N.N."/>
        </authorList>
    </citation>
    <scope>NUCLEOTIDE SEQUENCE [LARGE SCALE GENOMIC DNA]</scope>
    <source>
        <strain evidence="5 6">CGMCC 1.10228</strain>
    </source>
</reference>
<protein>
    <submittedName>
        <fullName evidence="5">Predicted arabinose efflux permease, MFS family</fullName>
    </submittedName>
</protein>
<dbReference type="InterPro" id="IPR011701">
    <property type="entry name" value="MFS"/>
</dbReference>
<evidence type="ECO:0000313" key="5">
    <source>
        <dbReference type="EMBL" id="SDH94321.1"/>
    </source>
</evidence>
<dbReference type="RefSeq" id="WP_093279078.1">
    <property type="nucleotide sequence ID" value="NZ_FNDD01000038.1"/>
</dbReference>
<feature type="transmembrane region" description="Helical" evidence="4">
    <location>
        <begin position="385"/>
        <end position="403"/>
    </location>
</feature>
<dbReference type="Pfam" id="PF07690">
    <property type="entry name" value="MFS_1"/>
    <property type="match status" value="1"/>
</dbReference>
<dbReference type="GO" id="GO:0022857">
    <property type="term" value="F:transmembrane transporter activity"/>
    <property type="evidence" value="ECO:0007669"/>
    <property type="project" value="InterPro"/>
</dbReference>
<name>A0A1G8GJ18_9VIBR</name>
<sequence length="438" mass="47798">MKSQLQYSIYEKLVNEEDARACKAIPDSACKVVPGNFIKIICAQFLTKLGDALINPKVTLPWIMHSIGAPLFLIGWLVPIREAGSLVPQLAIAHFIRRLPRRKWVWVTGSVLQAVCVMAIGLIAMNIEGASAGWLVIGVLTIFSLSRGLNSVAAKDVLGKTVPKNQRGRVNGWSSSAAGLVTIGLALLLAASEFWHWHKGQSFYATSLLLAGLVWLAAALIYGQIDEYRGEVDGGRNGMSQALKQLALIKTDKAFRRFLLTRTLFLSTALSAPYYLLLAQKNAGSSLWVLALFMFASGLASFVAGPFWGKMADRSSRSVMMLGASMCALVGIVLFLCDLWLADWQYYSLLIAGLYFLVCIAHDGVRVGRKTYLVDIAEGDKRTSYVAVSNTVIGVMLLVMSLFGLLTQWISLSALVLVFAFIVLLGVWMAKQLPDVNG</sequence>
<keyword evidence="2 4" id="KW-1133">Transmembrane helix</keyword>
<dbReference type="Proteomes" id="UP000198854">
    <property type="component" value="Unassembled WGS sequence"/>
</dbReference>
<feature type="transmembrane region" description="Helical" evidence="4">
    <location>
        <begin position="131"/>
        <end position="149"/>
    </location>
</feature>
<dbReference type="InterPro" id="IPR052528">
    <property type="entry name" value="Sugar_transport-like"/>
</dbReference>
<evidence type="ECO:0000256" key="1">
    <source>
        <dbReference type="ARBA" id="ARBA00022692"/>
    </source>
</evidence>
<dbReference type="OrthoDB" id="1117124at2"/>
<evidence type="ECO:0000313" key="6">
    <source>
        <dbReference type="Proteomes" id="UP000198854"/>
    </source>
</evidence>
<dbReference type="PANTHER" id="PTHR23526">
    <property type="entry name" value="INTEGRAL MEMBRANE TRANSPORT PROTEIN-RELATED"/>
    <property type="match status" value="1"/>
</dbReference>
<keyword evidence="3 4" id="KW-0472">Membrane</keyword>
<gene>
    <name evidence="5" type="ORF">SAMN04488136_1385</name>
</gene>
<feature type="transmembrane region" description="Helical" evidence="4">
    <location>
        <begin position="203"/>
        <end position="222"/>
    </location>
</feature>
<feature type="transmembrane region" description="Helical" evidence="4">
    <location>
        <begin position="320"/>
        <end position="341"/>
    </location>
</feature>
<feature type="transmembrane region" description="Helical" evidence="4">
    <location>
        <begin position="409"/>
        <end position="430"/>
    </location>
</feature>
<feature type="transmembrane region" description="Helical" evidence="4">
    <location>
        <begin position="104"/>
        <end position="125"/>
    </location>
</feature>
<keyword evidence="1 4" id="KW-0812">Transmembrane</keyword>
<dbReference type="Gene3D" id="1.20.1250.20">
    <property type="entry name" value="MFS general substrate transporter like domains"/>
    <property type="match status" value="1"/>
</dbReference>
<proteinExistence type="predicted"/>
<dbReference type="InterPro" id="IPR036259">
    <property type="entry name" value="MFS_trans_sf"/>
</dbReference>
<keyword evidence="6" id="KW-1185">Reference proteome</keyword>
<evidence type="ECO:0000256" key="3">
    <source>
        <dbReference type="ARBA" id="ARBA00023136"/>
    </source>
</evidence>
<evidence type="ECO:0000256" key="4">
    <source>
        <dbReference type="SAM" id="Phobius"/>
    </source>
</evidence>
<feature type="transmembrane region" description="Helical" evidence="4">
    <location>
        <begin position="347"/>
        <end position="365"/>
    </location>
</feature>
<organism evidence="5 6">
    <name type="scientific">Vibrio xiamenensis</name>
    <dbReference type="NCBI Taxonomy" id="861298"/>
    <lineage>
        <taxon>Bacteria</taxon>
        <taxon>Pseudomonadati</taxon>
        <taxon>Pseudomonadota</taxon>
        <taxon>Gammaproteobacteria</taxon>
        <taxon>Vibrionales</taxon>
        <taxon>Vibrionaceae</taxon>
        <taxon>Vibrio</taxon>
    </lineage>
</organism>
<dbReference type="AlphaFoldDB" id="A0A1G8GJ18"/>
<feature type="transmembrane region" description="Helical" evidence="4">
    <location>
        <begin position="170"/>
        <end position="191"/>
    </location>
</feature>
<dbReference type="SUPFAM" id="SSF103473">
    <property type="entry name" value="MFS general substrate transporter"/>
    <property type="match status" value="1"/>
</dbReference>
<feature type="transmembrane region" description="Helical" evidence="4">
    <location>
        <begin position="288"/>
        <end position="308"/>
    </location>
</feature>
<dbReference type="PANTHER" id="PTHR23526:SF2">
    <property type="entry name" value="MAJOR FACILITATOR SUPERFAMILY (MFS) PROFILE DOMAIN-CONTAINING PROTEIN"/>
    <property type="match status" value="1"/>
</dbReference>
<dbReference type="STRING" id="861298.SAMN04488136_1385"/>
<accession>A0A1G8GJ18</accession>
<evidence type="ECO:0000256" key="2">
    <source>
        <dbReference type="ARBA" id="ARBA00022989"/>
    </source>
</evidence>
<feature type="transmembrane region" description="Helical" evidence="4">
    <location>
        <begin position="259"/>
        <end position="276"/>
    </location>
</feature>
<feature type="transmembrane region" description="Helical" evidence="4">
    <location>
        <begin position="62"/>
        <end position="80"/>
    </location>
</feature>
<dbReference type="EMBL" id="FNDD01000038">
    <property type="protein sequence ID" value="SDH94321.1"/>
    <property type="molecule type" value="Genomic_DNA"/>
</dbReference>